<accession>A0A381TT89</accession>
<dbReference type="CDD" id="cd01299">
    <property type="entry name" value="Met_dep_hydrolase_A"/>
    <property type="match status" value="1"/>
</dbReference>
<dbReference type="AlphaFoldDB" id="A0A381TT89"/>
<dbReference type="InterPro" id="IPR051781">
    <property type="entry name" value="Metallo-dep_Hydrolase"/>
</dbReference>
<sequence length="475" mass="52099">MKNFASLTIRLLLVFIISFHFTEILAQRKKPYDRSQWFEPGAVTTDDLRRVPQSKGYGDHEEKIVIVGGRLFDGTGAPARLATVVLEGKTITKILEMDDISYPQGAEIIDATGKTVMPGLIDLHVHTTYVKQFPPSELSTKSQADAALRGVERLRYFLESGITSVRDVASHGFAPFILNSYFRENILPGPRIFAAGQLITSRGGHGAEGGLKIAPDYPDASIRVATGADEWIDAVRLQFHNGADLIKLSSHYTPQEIKAAVDEAHRLGLRVTVDAETQYIDMAVEAGADCIEHPLPRSDKTIKLMKKYNVAAVPTLVPYQLINRDGGYMGSTSRRFTLTDETIMNTMKKMRKAGIKMGVATDITASLYKYMPAPYIIELNNFKSAGYSNIEALVTATKTNSEILGMDDRLGTIEVGKLADVIIINGKPDETIEEIANVEIVIVNGKVKVRNGNLVMAPLKKLSLSAGVGCTWCPK</sequence>
<proteinExistence type="predicted"/>
<dbReference type="InterPro" id="IPR011059">
    <property type="entry name" value="Metal-dep_hydrolase_composite"/>
</dbReference>
<dbReference type="InterPro" id="IPR057744">
    <property type="entry name" value="OTAase-like"/>
</dbReference>
<dbReference type="InterPro" id="IPR006680">
    <property type="entry name" value="Amidohydro-rel"/>
</dbReference>
<dbReference type="GO" id="GO:0016810">
    <property type="term" value="F:hydrolase activity, acting on carbon-nitrogen (but not peptide) bonds"/>
    <property type="evidence" value="ECO:0007669"/>
    <property type="project" value="InterPro"/>
</dbReference>
<dbReference type="Gene3D" id="2.30.40.10">
    <property type="entry name" value="Urease, subunit C, domain 1"/>
    <property type="match status" value="1"/>
</dbReference>
<evidence type="ECO:0000313" key="2">
    <source>
        <dbReference type="EMBL" id="SVA19250.1"/>
    </source>
</evidence>
<organism evidence="2">
    <name type="scientific">marine metagenome</name>
    <dbReference type="NCBI Taxonomy" id="408172"/>
    <lineage>
        <taxon>unclassified sequences</taxon>
        <taxon>metagenomes</taxon>
        <taxon>ecological metagenomes</taxon>
    </lineage>
</organism>
<dbReference type="PANTHER" id="PTHR43135:SF3">
    <property type="entry name" value="ALPHA-D-RIBOSE 1-METHYLPHOSPHONATE 5-TRIPHOSPHATE DIPHOSPHATASE"/>
    <property type="match status" value="1"/>
</dbReference>
<dbReference type="EMBL" id="UINC01005126">
    <property type="protein sequence ID" value="SVA19250.1"/>
    <property type="molecule type" value="Genomic_DNA"/>
</dbReference>
<gene>
    <name evidence="2" type="ORF">METZ01_LOCUS72104</name>
</gene>
<dbReference type="SUPFAM" id="SSF51338">
    <property type="entry name" value="Composite domain of metallo-dependent hydrolases"/>
    <property type="match status" value="1"/>
</dbReference>
<name>A0A381TT89_9ZZZZ</name>
<dbReference type="Pfam" id="PF01979">
    <property type="entry name" value="Amidohydro_1"/>
    <property type="match status" value="1"/>
</dbReference>
<reference evidence="2" key="1">
    <citation type="submission" date="2018-05" db="EMBL/GenBank/DDBJ databases">
        <authorList>
            <person name="Lanie J.A."/>
            <person name="Ng W.-L."/>
            <person name="Kazmierczak K.M."/>
            <person name="Andrzejewski T.M."/>
            <person name="Davidsen T.M."/>
            <person name="Wayne K.J."/>
            <person name="Tettelin H."/>
            <person name="Glass J.I."/>
            <person name="Rusch D."/>
            <person name="Podicherti R."/>
            <person name="Tsui H.-C.T."/>
            <person name="Winkler M.E."/>
        </authorList>
    </citation>
    <scope>NUCLEOTIDE SEQUENCE</scope>
</reference>
<dbReference type="SUPFAM" id="SSF51556">
    <property type="entry name" value="Metallo-dependent hydrolases"/>
    <property type="match status" value="1"/>
</dbReference>
<evidence type="ECO:0000259" key="1">
    <source>
        <dbReference type="Pfam" id="PF01979"/>
    </source>
</evidence>
<dbReference type="InterPro" id="IPR032466">
    <property type="entry name" value="Metal_Hydrolase"/>
</dbReference>
<protein>
    <recommendedName>
        <fullName evidence="1">Amidohydrolase-related domain-containing protein</fullName>
    </recommendedName>
</protein>
<feature type="domain" description="Amidohydrolase-related" evidence="1">
    <location>
        <begin position="115"/>
        <end position="447"/>
    </location>
</feature>
<dbReference type="Gene3D" id="3.20.20.140">
    <property type="entry name" value="Metal-dependent hydrolases"/>
    <property type="match status" value="1"/>
</dbReference>
<dbReference type="PANTHER" id="PTHR43135">
    <property type="entry name" value="ALPHA-D-RIBOSE 1-METHYLPHOSPHONATE 5-TRIPHOSPHATE DIPHOSPHATASE"/>
    <property type="match status" value="1"/>
</dbReference>